<dbReference type="OrthoDB" id="6474464at2759"/>
<dbReference type="GO" id="GO:0006044">
    <property type="term" value="P:N-acetylglucosamine metabolic process"/>
    <property type="evidence" value="ECO:0007669"/>
    <property type="project" value="TreeGrafter"/>
</dbReference>
<dbReference type="PANTHER" id="PTHR12224">
    <property type="entry name" value="BETA-1,4-MANNOSYL-GLYCOPROTEIN BETA-1,4-N-ACETYLGLUCOSAMINYL-TRANSFERASE"/>
    <property type="match status" value="1"/>
</dbReference>
<dbReference type="GO" id="GO:0016020">
    <property type="term" value="C:membrane"/>
    <property type="evidence" value="ECO:0007669"/>
    <property type="project" value="InterPro"/>
</dbReference>
<keyword evidence="2" id="KW-1185">Reference proteome</keyword>
<dbReference type="Pfam" id="PF04724">
    <property type="entry name" value="Glyco_transf_17"/>
    <property type="match status" value="1"/>
</dbReference>
<evidence type="ECO:0000313" key="2">
    <source>
        <dbReference type="Proteomes" id="UP000664859"/>
    </source>
</evidence>
<reference evidence="1" key="1">
    <citation type="submission" date="2021-02" db="EMBL/GenBank/DDBJ databases">
        <title>First Annotated Genome of the Yellow-green Alga Tribonema minus.</title>
        <authorList>
            <person name="Mahan K.M."/>
        </authorList>
    </citation>
    <scope>NUCLEOTIDE SEQUENCE</scope>
    <source>
        <strain evidence="1">UTEX B ZZ1240</strain>
    </source>
</reference>
<keyword evidence="1" id="KW-0808">Transferase</keyword>
<sequence length="288" mass="33667">MQPKIIDTILYNGEPALQLRLEMLKHVVDEFVLVEAATTFSGVPKPFLFTDQHAALLEPYRHKVTIIIVKSFPEPSDDDLRDLRSRSYINEQSAPSWFREQHQRDLIAPYVAERYKGQRYVILVCDADEIPNPDIVHRMRSSVDLYHALDVPTAMFMRMFYYNFSWLRFQRWPMAFAVNDHGLQAIQGKLAETRLLQMQHIDAAGWHLCYFFNAEGVARKLRSYSHTEYSGEKFTDVAMIRRCLREGCDILNAGSDTEDETRPFDDISSLPIELQNFQKQIMFLQEYS</sequence>
<accession>A0A835Z087</accession>
<proteinExistence type="predicted"/>
<organism evidence="1 2">
    <name type="scientific">Tribonema minus</name>
    <dbReference type="NCBI Taxonomy" id="303371"/>
    <lineage>
        <taxon>Eukaryota</taxon>
        <taxon>Sar</taxon>
        <taxon>Stramenopiles</taxon>
        <taxon>Ochrophyta</taxon>
        <taxon>PX clade</taxon>
        <taxon>Xanthophyceae</taxon>
        <taxon>Tribonematales</taxon>
        <taxon>Tribonemataceae</taxon>
        <taxon>Tribonema</taxon>
    </lineage>
</organism>
<dbReference type="EMBL" id="JAFCMP010000158">
    <property type="protein sequence ID" value="KAG5184576.1"/>
    <property type="molecule type" value="Genomic_DNA"/>
</dbReference>
<dbReference type="AlphaFoldDB" id="A0A835Z087"/>
<evidence type="ECO:0000313" key="1">
    <source>
        <dbReference type="EMBL" id="KAG5184576.1"/>
    </source>
</evidence>
<dbReference type="Proteomes" id="UP000664859">
    <property type="component" value="Unassembled WGS sequence"/>
</dbReference>
<protein>
    <submittedName>
        <fullName evidence="1">Glycosyl transferase</fullName>
    </submittedName>
</protein>
<dbReference type="InterPro" id="IPR006813">
    <property type="entry name" value="Glyco_trans_17"/>
</dbReference>
<name>A0A835Z087_9STRA</name>
<dbReference type="GO" id="GO:0003830">
    <property type="term" value="F:beta-1,4-mannosylglycoprotein 4-beta-N-acetylglucosaminyltransferase activity"/>
    <property type="evidence" value="ECO:0007669"/>
    <property type="project" value="InterPro"/>
</dbReference>
<gene>
    <name evidence="1" type="ORF">JKP88DRAFT_208221</name>
</gene>
<comment type="caution">
    <text evidence="1">The sequence shown here is derived from an EMBL/GenBank/DDBJ whole genome shotgun (WGS) entry which is preliminary data.</text>
</comment>
<dbReference type="PANTHER" id="PTHR12224:SF0">
    <property type="entry name" value="BETA-1,4-MANNOSYL-GLYCOPROTEIN 4-BETA-N-ACETYLGLUCOSAMINYLTRANSFERASE"/>
    <property type="match status" value="1"/>
</dbReference>